<dbReference type="Proteomes" id="UP000501690">
    <property type="component" value="Linkage Group LG3"/>
</dbReference>
<dbReference type="AlphaFoldDB" id="A0A4D6LKC8"/>
<reference evidence="1 2" key="1">
    <citation type="submission" date="2019-04" db="EMBL/GenBank/DDBJ databases">
        <title>An improved genome assembly and genetic linkage map for asparagus bean, Vigna unguiculata ssp. sesquipedialis.</title>
        <authorList>
            <person name="Xia Q."/>
            <person name="Zhang R."/>
            <person name="Dong Y."/>
        </authorList>
    </citation>
    <scope>NUCLEOTIDE SEQUENCE [LARGE SCALE GENOMIC DNA]</scope>
    <source>
        <tissue evidence="1">Leaf</tissue>
    </source>
</reference>
<proteinExistence type="predicted"/>
<accession>A0A4D6LKC8</accession>
<organism evidence="1 2">
    <name type="scientific">Vigna unguiculata</name>
    <name type="common">Cowpea</name>
    <dbReference type="NCBI Taxonomy" id="3917"/>
    <lineage>
        <taxon>Eukaryota</taxon>
        <taxon>Viridiplantae</taxon>
        <taxon>Streptophyta</taxon>
        <taxon>Embryophyta</taxon>
        <taxon>Tracheophyta</taxon>
        <taxon>Spermatophyta</taxon>
        <taxon>Magnoliopsida</taxon>
        <taxon>eudicotyledons</taxon>
        <taxon>Gunneridae</taxon>
        <taxon>Pentapetalae</taxon>
        <taxon>rosids</taxon>
        <taxon>fabids</taxon>
        <taxon>Fabales</taxon>
        <taxon>Fabaceae</taxon>
        <taxon>Papilionoideae</taxon>
        <taxon>50 kb inversion clade</taxon>
        <taxon>NPAAA clade</taxon>
        <taxon>indigoferoid/millettioid clade</taxon>
        <taxon>Phaseoleae</taxon>
        <taxon>Vigna</taxon>
    </lineage>
</organism>
<gene>
    <name evidence="1" type="ORF">DEO72_LG3g3510</name>
</gene>
<evidence type="ECO:0000313" key="2">
    <source>
        <dbReference type="Proteomes" id="UP000501690"/>
    </source>
</evidence>
<protein>
    <submittedName>
        <fullName evidence="1">Uncharacterized protein</fullName>
    </submittedName>
</protein>
<name>A0A4D6LKC8_VIGUN</name>
<sequence>MVGLMWHSFPAKCEHPLRFQFDSFIVPNHASLSTSPENEPPKTVLHGGEAAENALLHIRTLHSHAPLLARPRYLRLDASL</sequence>
<dbReference type="EMBL" id="CP039347">
    <property type="protein sequence ID" value="QCD88958.1"/>
    <property type="molecule type" value="Genomic_DNA"/>
</dbReference>
<evidence type="ECO:0000313" key="1">
    <source>
        <dbReference type="EMBL" id="QCD88958.1"/>
    </source>
</evidence>
<keyword evidence="2" id="KW-1185">Reference proteome</keyword>